<protein>
    <submittedName>
        <fullName evidence="5">Helix-turn-helix transcriptional regulator</fullName>
    </submittedName>
</protein>
<reference evidence="5" key="1">
    <citation type="submission" date="2020-10" db="EMBL/GenBank/DDBJ databases">
        <authorList>
            <person name="Gilroy R."/>
        </authorList>
    </citation>
    <scope>NUCLEOTIDE SEQUENCE</scope>
    <source>
        <strain evidence="5">USAMLcec3-3695</strain>
    </source>
</reference>
<sequence length="273" mass="31314">MNDKIIRHSDKGKYAYSMMHSDGYTFDSQIHPFYEILYLNAGRMLYNVEGTDYMLGEGDMVFTLPYEMHSFSFPEPCRYERQFFHIYPALIEPVKDLIPDLSKKEPGKMNCIPAAAVSRYGLDNVFRRLEECTDPEIPETPSLMLAYAIEALARLHAAVTSGELSSAGAPANANVRRILGYIDKNYTSHIDLSDIAEYMYMDRSYVGRLFKRHTGVSVMLYVNMKRIVLAKNMIMNGTPATEVYERCGFNDYSTFYRAFKRYVGVSPDKFRSG</sequence>
<proteinExistence type="predicted"/>
<dbReference type="Pfam" id="PF02311">
    <property type="entry name" value="AraC_binding"/>
    <property type="match status" value="1"/>
</dbReference>
<comment type="caution">
    <text evidence="5">The sequence shown here is derived from an EMBL/GenBank/DDBJ whole genome shotgun (WGS) entry which is preliminary data.</text>
</comment>
<gene>
    <name evidence="5" type="ORF">IAA61_02755</name>
</gene>
<evidence type="ECO:0000313" key="6">
    <source>
        <dbReference type="Proteomes" id="UP000824109"/>
    </source>
</evidence>
<dbReference type="SUPFAM" id="SSF46689">
    <property type="entry name" value="Homeodomain-like"/>
    <property type="match status" value="2"/>
</dbReference>
<dbReference type="GO" id="GO:0043565">
    <property type="term" value="F:sequence-specific DNA binding"/>
    <property type="evidence" value="ECO:0007669"/>
    <property type="project" value="InterPro"/>
</dbReference>
<dbReference type="Proteomes" id="UP000824109">
    <property type="component" value="Unassembled WGS sequence"/>
</dbReference>
<dbReference type="Gene3D" id="2.60.120.10">
    <property type="entry name" value="Jelly Rolls"/>
    <property type="match status" value="1"/>
</dbReference>
<dbReference type="InterPro" id="IPR018060">
    <property type="entry name" value="HTH_AraC"/>
</dbReference>
<dbReference type="InterPro" id="IPR050204">
    <property type="entry name" value="AraC_XylS_family_regulators"/>
</dbReference>
<dbReference type="InterPro" id="IPR009057">
    <property type="entry name" value="Homeodomain-like_sf"/>
</dbReference>
<dbReference type="PRINTS" id="PR00032">
    <property type="entry name" value="HTHARAC"/>
</dbReference>
<dbReference type="AlphaFoldDB" id="A0A9D1MAJ5"/>
<dbReference type="Pfam" id="PF12833">
    <property type="entry name" value="HTH_18"/>
    <property type="match status" value="1"/>
</dbReference>
<evidence type="ECO:0000256" key="3">
    <source>
        <dbReference type="ARBA" id="ARBA00023163"/>
    </source>
</evidence>
<dbReference type="InterPro" id="IPR037923">
    <property type="entry name" value="HTH-like"/>
</dbReference>
<keyword evidence="3" id="KW-0804">Transcription</keyword>
<organism evidence="5 6">
    <name type="scientific">Candidatus Ornithomonoglobus merdipullorum</name>
    <dbReference type="NCBI Taxonomy" id="2840895"/>
    <lineage>
        <taxon>Bacteria</taxon>
        <taxon>Bacillati</taxon>
        <taxon>Bacillota</taxon>
        <taxon>Clostridia</taxon>
        <taxon>Candidatus Ornithomonoglobus</taxon>
    </lineage>
</organism>
<dbReference type="InterPro" id="IPR014710">
    <property type="entry name" value="RmlC-like_jellyroll"/>
</dbReference>
<dbReference type="InterPro" id="IPR003313">
    <property type="entry name" value="AraC-bd"/>
</dbReference>
<dbReference type="GO" id="GO:0003700">
    <property type="term" value="F:DNA-binding transcription factor activity"/>
    <property type="evidence" value="ECO:0007669"/>
    <property type="project" value="InterPro"/>
</dbReference>
<dbReference type="InterPro" id="IPR020449">
    <property type="entry name" value="Tscrpt_reg_AraC-type_HTH"/>
</dbReference>
<dbReference type="EMBL" id="DVNB01000027">
    <property type="protein sequence ID" value="HIU56717.1"/>
    <property type="molecule type" value="Genomic_DNA"/>
</dbReference>
<dbReference type="PROSITE" id="PS01124">
    <property type="entry name" value="HTH_ARAC_FAMILY_2"/>
    <property type="match status" value="1"/>
</dbReference>
<evidence type="ECO:0000313" key="5">
    <source>
        <dbReference type="EMBL" id="HIU56717.1"/>
    </source>
</evidence>
<accession>A0A9D1MAJ5</accession>
<keyword evidence="1" id="KW-0805">Transcription regulation</keyword>
<evidence type="ECO:0000259" key="4">
    <source>
        <dbReference type="PROSITE" id="PS01124"/>
    </source>
</evidence>
<keyword evidence="2" id="KW-0238">DNA-binding</keyword>
<reference evidence="5" key="2">
    <citation type="journal article" date="2021" name="PeerJ">
        <title>Extensive microbial diversity within the chicken gut microbiome revealed by metagenomics and culture.</title>
        <authorList>
            <person name="Gilroy R."/>
            <person name="Ravi A."/>
            <person name="Getino M."/>
            <person name="Pursley I."/>
            <person name="Horton D.L."/>
            <person name="Alikhan N.F."/>
            <person name="Baker D."/>
            <person name="Gharbi K."/>
            <person name="Hall N."/>
            <person name="Watson M."/>
            <person name="Adriaenssens E.M."/>
            <person name="Foster-Nyarko E."/>
            <person name="Jarju S."/>
            <person name="Secka A."/>
            <person name="Antonio M."/>
            <person name="Oren A."/>
            <person name="Chaudhuri R.R."/>
            <person name="La Ragione R."/>
            <person name="Hildebrand F."/>
            <person name="Pallen M.J."/>
        </authorList>
    </citation>
    <scope>NUCLEOTIDE SEQUENCE</scope>
    <source>
        <strain evidence="5">USAMLcec3-3695</strain>
    </source>
</reference>
<dbReference type="Gene3D" id="1.10.10.60">
    <property type="entry name" value="Homeodomain-like"/>
    <property type="match status" value="2"/>
</dbReference>
<name>A0A9D1MAJ5_9FIRM</name>
<dbReference type="SMART" id="SM00342">
    <property type="entry name" value="HTH_ARAC"/>
    <property type="match status" value="1"/>
</dbReference>
<feature type="domain" description="HTH araC/xylS-type" evidence="4">
    <location>
        <begin position="176"/>
        <end position="273"/>
    </location>
</feature>
<dbReference type="PANTHER" id="PTHR46796">
    <property type="entry name" value="HTH-TYPE TRANSCRIPTIONAL ACTIVATOR RHAS-RELATED"/>
    <property type="match status" value="1"/>
</dbReference>
<evidence type="ECO:0000256" key="2">
    <source>
        <dbReference type="ARBA" id="ARBA00023125"/>
    </source>
</evidence>
<dbReference type="SUPFAM" id="SSF51215">
    <property type="entry name" value="Regulatory protein AraC"/>
    <property type="match status" value="1"/>
</dbReference>
<evidence type="ECO:0000256" key="1">
    <source>
        <dbReference type="ARBA" id="ARBA00023015"/>
    </source>
</evidence>